<feature type="transmembrane region" description="Helical" evidence="7">
    <location>
        <begin position="192"/>
        <end position="209"/>
    </location>
</feature>
<feature type="transmembrane region" description="Helical" evidence="7">
    <location>
        <begin position="555"/>
        <end position="574"/>
    </location>
</feature>
<keyword evidence="5 7" id="KW-0472">Membrane</keyword>
<dbReference type="PANTHER" id="PTHR43495:SF5">
    <property type="entry name" value="GAMMA-AMINOBUTYRIC ACID PERMEASE"/>
    <property type="match status" value="1"/>
</dbReference>
<feature type="domain" description="Amino acid permease/ SLC12A" evidence="8">
    <location>
        <begin position="84"/>
        <end position="287"/>
    </location>
</feature>
<dbReference type="GO" id="GO:0016020">
    <property type="term" value="C:membrane"/>
    <property type="evidence" value="ECO:0007669"/>
    <property type="project" value="UniProtKB-SubCell"/>
</dbReference>
<evidence type="ECO:0000256" key="3">
    <source>
        <dbReference type="ARBA" id="ARBA00022692"/>
    </source>
</evidence>
<comment type="subcellular location">
    <subcellularLocation>
        <location evidence="1">Membrane</location>
        <topology evidence="1">Multi-pass membrane protein</topology>
    </subcellularLocation>
</comment>
<gene>
    <name evidence="9" type="ORF">FOMG_18250</name>
</gene>
<feature type="transmembrane region" description="Helical" evidence="7">
    <location>
        <begin position="319"/>
        <end position="338"/>
    </location>
</feature>
<feature type="region of interest" description="Disordered" evidence="6">
    <location>
        <begin position="22"/>
        <end position="71"/>
    </location>
</feature>
<feature type="domain" description="Amino acid permease/ SLC12A" evidence="8">
    <location>
        <begin position="318"/>
        <end position="578"/>
    </location>
</feature>
<keyword evidence="3 7" id="KW-0812">Transmembrane</keyword>
<evidence type="ECO:0000313" key="9">
    <source>
        <dbReference type="EMBL" id="EXK25062.1"/>
    </source>
</evidence>
<name>W9Z903_FUSOX</name>
<evidence type="ECO:0000256" key="4">
    <source>
        <dbReference type="ARBA" id="ARBA00022989"/>
    </source>
</evidence>
<dbReference type="OrthoDB" id="3900342at2759"/>
<feature type="compositionally biased region" description="Polar residues" evidence="6">
    <location>
        <begin position="38"/>
        <end position="53"/>
    </location>
</feature>
<evidence type="ECO:0000256" key="7">
    <source>
        <dbReference type="SAM" id="Phobius"/>
    </source>
</evidence>
<dbReference type="EMBL" id="JH659427">
    <property type="protein sequence ID" value="EXK25062.1"/>
    <property type="molecule type" value="Genomic_DNA"/>
</dbReference>
<dbReference type="PANTHER" id="PTHR43495">
    <property type="entry name" value="GABA PERMEASE"/>
    <property type="match status" value="1"/>
</dbReference>
<dbReference type="AlphaFoldDB" id="W9Z903"/>
<protein>
    <recommendedName>
        <fullName evidence="8">Amino acid permease/ SLC12A domain-containing protein</fullName>
    </recommendedName>
</protein>
<evidence type="ECO:0000256" key="2">
    <source>
        <dbReference type="ARBA" id="ARBA00022448"/>
    </source>
</evidence>
<dbReference type="Gene3D" id="1.20.1740.10">
    <property type="entry name" value="Amino acid/polyamine transporter I"/>
    <property type="match status" value="1"/>
</dbReference>
<feature type="transmembrane region" description="Helical" evidence="7">
    <location>
        <begin position="107"/>
        <end position="128"/>
    </location>
</feature>
<organism evidence="9">
    <name type="scientific">Fusarium oxysporum f. sp. melonis 26406</name>
    <dbReference type="NCBI Taxonomy" id="1089452"/>
    <lineage>
        <taxon>Eukaryota</taxon>
        <taxon>Fungi</taxon>
        <taxon>Dikarya</taxon>
        <taxon>Ascomycota</taxon>
        <taxon>Pezizomycotina</taxon>
        <taxon>Sordariomycetes</taxon>
        <taxon>Hypocreomycetidae</taxon>
        <taxon>Hypocreales</taxon>
        <taxon>Nectriaceae</taxon>
        <taxon>Fusarium</taxon>
        <taxon>Fusarium oxysporum species complex</taxon>
    </lineage>
</organism>
<sequence length="624" mass="68866">MYQSEETGGSLLDSLAHSTSEHVTATSITTPDAGVVTNAETNGDSSSPGGATTNHREVTRGAPPVEQRRRNNQTVQHKLTGTQLFMITINGTLGTGLYMRSGQIIQLGGPVAVVVSFTVLGILVWAVMQSMTELLCLWPIPGALPLFIRKFVDEELGIAVGVTYWFTYSVGFAALIASAASILNYWTHDIPGITLGIIYIALPCILIGINKLEIGLYGLFEAITGAIKLTFLIIILIFLILNWKDSPEYDSQAASEYAGALFMCFSIAIFAYTGVEIIAASAIEAKWQTSSTTSQQTQEAYATGMPLTTNTIKFTAGKVPIFVALVYTLSGVIVSLGLHQGHKDLYKLSWIKYEDRGTPMSPFIIVAKASKIPGLDHVFNAFILFTALTCANTNLYVASRTLYGMAKNVHDKNIFLNFFASFKQTDDHFVPFRAVVVSAVLFIWLPFLQIPDDFGDSFSLAAVVEILAQMGSISIVIVWACQCLTFIRFYICIEEHRAELDASGIGLWGDRTGKSPDYPYRSHWQPWMAVIAFVGCLFILLVCNGAFLWVGFSAFPFLSSYLIHIIFLALWLILKAFKGFHSGLTFFVKLDKDNTIKAIRALNVARQQSTETEEQRKQREEREE</sequence>
<feature type="transmembrane region" description="Helical" evidence="7">
    <location>
        <begin position="430"/>
        <end position="450"/>
    </location>
</feature>
<feature type="transmembrane region" description="Helical" evidence="7">
    <location>
        <begin position="527"/>
        <end position="549"/>
    </location>
</feature>
<dbReference type="InterPro" id="IPR004841">
    <property type="entry name" value="AA-permease/SLC12A_dom"/>
</dbReference>
<evidence type="ECO:0000256" key="6">
    <source>
        <dbReference type="SAM" id="MobiDB-lite"/>
    </source>
</evidence>
<feature type="transmembrane region" description="Helical" evidence="7">
    <location>
        <begin position="260"/>
        <end position="283"/>
    </location>
</feature>
<dbReference type="VEuPathDB" id="FungiDB:FOMG_18250"/>
<dbReference type="HOGENOM" id="CLU_024512_1_0_1"/>
<dbReference type="Proteomes" id="UP000030703">
    <property type="component" value="Unassembled WGS sequence"/>
</dbReference>
<feature type="transmembrane region" description="Helical" evidence="7">
    <location>
        <begin position="164"/>
        <end position="186"/>
    </location>
</feature>
<proteinExistence type="predicted"/>
<keyword evidence="2" id="KW-0813">Transport</keyword>
<feature type="transmembrane region" description="Helical" evidence="7">
    <location>
        <begin position="378"/>
        <end position="397"/>
    </location>
</feature>
<dbReference type="Pfam" id="PF00324">
    <property type="entry name" value="AA_permease"/>
    <property type="match status" value="2"/>
</dbReference>
<keyword evidence="4 7" id="KW-1133">Transmembrane helix</keyword>
<evidence type="ECO:0000256" key="5">
    <source>
        <dbReference type="ARBA" id="ARBA00023136"/>
    </source>
</evidence>
<dbReference type="GO" id="GO:0055085">
    <property type="term" value="P:transmembrane transport"/>
    <property type="evidence" value="ECO:0007669"/>
    <property type="project" value="InterPro"/>
</dbReference>
<reference evidence="9" key="1">
    <citation type="submission" date="2012-04" db="EMBL/GenBank/DDBJ databases">
        <title>The Genome Sequence of Fusarium oxysporum melonis.</title>
        <authorList>
            <consortium name="The Broad Institute Genome Sequencing Platform"/>
            <person name="Ma L.-J."/>
            <person name="Gale L.R."/>
            <person name="Schwartz D.C."/>
            <person name="Zhou S."/>
            <person name="Corby-Kistler H."/>
            <person name="Young S.K."/>
            <person name="Zeng Q."/>
            <person name="Gargeya S."/>
            <person name="Fitzgerald M."/>
            <person name="Haas B."/>
            <person name="Abouelleil A."/>
            <person name="Alvarado L."/>
            <person name="Arachchi H.M."/>
            <person name="Berlin A."/>
            <person name="Brown A."/>
            <person name="Chapman S.B."/>
            <person name="Chen Z."/>
            <person name="Dunbar C."/>
            <person name="Freedman E."/>
            <person name="Gearin G."/>
            <person name="Goldberg J."/>
            <person name="Griggs A."/>
            <person name="Gujja S."/>
            <person name="Heiman D."/>
            <person name="Howarth C."/>
            <person name="Larson L."/>
            <person name="Lui A."/>
            <person name="MacDonald P.J.P."/>
            <person name="Montmayeur A."/>
            <person name="Murphy C."/>
            <person name="Neiman D."/>
            <person name="Pearson M."/>
            <person name="Priest M."/>
            <person name="Roberts A."/>
            <person name="Saif S."/>
            <person name="Shea T."/>
            <person name="Shenoy N."/>
            <person name="Sisk P."/>
            <person name="Stolte C."/>
            <person name="Sykes S."/>
            <person name="Wortman J."/>
            <person name="Nusbaum C."/>
            <person name="Birren B."/>
        </authorList>
    </citation>
    <scope>NUCLEOTIDE SEQUENCE</scope>
    <source>
        <strain evidence="9">26406</strain>
    </source>
</reference>
<feature type="transmembrane region" description="Helical" evidence="7">
    <location>
        <begin position="216"/>
        <end position="240"/>
    </location>
</feature>
<reference evidence="9" key="2">
    <citation type="submission" date="2012-05" db="EMBL/GenBank/DDBJ databases">
        <title>Annotation of the Genome Sequence of Fusarium oxysporum f. sp. melonis 26406.</title>
        <authorList>
            <consortium name="The Broad Institute Genomics Platform"/>
            <person name="Ma L.-J."/>
            <person name="Corby-Kistler H."/>
            <person name="Broz K."/>
            <person name="Gale L.R."/>
            <person name="Jonkers W."/>
            <person name="O'Donnell K."/>
            <person name="Ploetz R."/>
            <person name="Steinberg C."/>
            <person name="Schwartz D.C."/>
            <person name="VanEtten H."/>
            <person name="Zhou S."/>
            <person name="Young S.K."/>
            <person name="Zeng Q."/>
            <person name="Gargeya S."/>
            <person name="Fitzgerald M."/>
            <person name="Abouelleil A."/>
            <person name="Alvarado L."/>
            <person name="Chapman S.B."/>
            <person name="Gainer-Dewar J."/>
            <person name="Goldberg J."/>
            <person name="Griggs A."/>
            <person name="Gujja S."/>
            <person name="Hansen M."/>
            <person name="Howarth C."/>
            <person name="Imamovic A."/>
            <person name="Ireland A."/>
            <person name="Larimer J."/>
            <person name="McCowan C."/>
            <person name="Murphy C."/>
            <person name="Pearson M."/>
            <person name="Poon T.W."/>
            <person name="Priest M."/>
            <person name="Roberts A."/>
            <person name="Saif S."/>
            <person name="Shea T."/>
            <person name="Sykes S."/>
            <person name="Wortman J."/>
            <person name="Nusbaum C."/>
            <person name="Birren B."/>
        </authorList>
    </citation>
    <scope>NUCLEOTIDE SEQUENCE</scope>
    <source>
        <strain evidence="9">26406</strain>
    </source>
</reference>
<evidence type="ECO:0000259" key="8">
    <source>
        <dbReference type="Pfam" id="PF00324"/>
    </source>
</evidence>
<evidence type="ECO:0000256" key="1">
    <source>
        <dbReference type="ARBA" id="ARBA00004141"/>
    </source>
</evidence>
<dbReference type="PIRSF" id="PIRSF006060">
    <property type="entry name" value="AA_transporter"/>
    <property type="match status" value="1"/>
</dbReference>
<accession>W9Z903</accession>